<evidence type="ECO:0000313" key="3">
    <source>
        <dbReference type="EMBL" id="QCP49041.1"/>
    </source>
</evidence>
<organism evidence="3 4">
    <name type="scientific">Trinickia violacea</name>
    <dbReference type="NCBI Taxonomy" id="2571746"/>
    <lineage>
        <taxon>Bacteria</taxon>
        <taxon>Pseudomonadati</taxon>
        <taxon>Pseudomonadota</taxon>
        <taxon>Betaproteobacteria</taxon>
        <taxon>Burkholderiales</taxon>
        <taxon>Burkholderiaceae</taxon>
        <taxon>Trinickia</taxon>
    </lineage>
</organism>
<evidence type="ECO:0000256" key="1">
    <source>
        <dbReference type="SAM" id="Coils"/>
    </source>
</evidence>
<keyword evidence="1" id="KW-0175">Coiled coil</keyword>
<feature type="transmembrane region" description="Helical" evidence="2">
    <location>
        <begin position="7"/>
        <end position="25"/>
    </location>
</feature>
<proteinExistence type="predicted"/>
<gene>
    <name evidence="3" type="ORF">FAZ95_07480</name>
</gene>
<keyword evidence="4" id="KW-1185">Reference proteome</keyword>
<dbReference type="KEGG" id="tvl:FAZ95_07480"/>
<name>A0A4P8IM89_9BURK</name>
<protein>
    <submittedName>
        <fullName evidence="3">Uncharacterized protein</fullName>
    </submittedName>
</protein>
<dbReference type="AlphaFoldDB" id="A0A4P8IM89"/>
<keyword evidence="2" id="KW-0472">Membrane</keyword>
<evidence type="ECO:0000256" key="2">
    <source>
        <dbReference type="SAM" id="Phobius"/>
    </source>
</evidence>
<dbReference type="Proteomes" id="UP000298656">
    <property type="component" value="Chromosome 1"/>
</dbReference>
<dbReference type="EMBL" id="CP040077">
    <property type="protein sequence ID" value="QCP49041.1"/>
    <property type="molecule type" value="Genomic_DNA"/>
</dbReference>
<feature type="transmembrane region" description="Helical" evidence="2">
    <location>
        <begin position="31"/>
        <end position="48"/>
    </location>
</feature>
<keyword evidence="2" id="KW-0812">Transmembrane</keyword>
<dbReference type="RefSeq" id="WP_137331872.1">
    <property type="nucleotide sequence ID" value="NZ_CP040077.1"/>
</dbReference>
<evidence type="ECO:0000313" key="4">
    <source>
        <dbReference type="Proteomes" id="UP000298656"/>
    </source>
</evidence>
<sequence length="275" mass="30652">MERTRTLVGNLLGAAAVVTGLWIAIADHVAAATACLSAGILILLLANINHFEFIKGFGFEAKTKKLDEQIEEADRLLAKLRLASQLFADISVQLMARAGRWAGPIPKPETQDLVTRIQALLESLDVRGADIDKSLDPFHRITLRDLATSCFNAFFAELDRHVALVNDAMARRAADEQARTGVPIASDDERHRALQDEWKVMQQFAQATRQEFENADPFALGSLLERAVAGVPGWKDTDRRAFLDAVKPMHDELKFYAKHRRINDVGAWLAREYGH</sequence>
<feature type="coiled-coil region" evidence="1">
    <location>
        <begin position="59"/>
        <end position="86"/>
    </location>
</feature>
<keyword evidence="2" id="KW-1133">Transmembrane helix</keyword>
<accession>A0A4P8IM89</accession>
<dbReference type="OrthoDB" id="9082343at2"/>
<reference evidence="3 4" key="1">
    <citation type="submission" date="2019-05" db="EMBL/GenBank/DDBJ databases">
        <title>Burkholderia sp. DHOD12, isolated from subtropical forest soil.</title>
        <authorList>
            <person name="Gao Z.-H."/>
            <person name="Qiu L.-H."/>
        </authorList>
    </citation>
    <scope>NUCLEOTIDE SEQUENCE [LARGE SCALE GENOMIC DNA]</scope>
    <source>
        <strain evidence="3 4">DHOD12</strain>
    </source>
</reference>